<dbReference type="CDD" id="cd06171">
    <property type="entry name" value="Sigma70_r4"/>
    <property type="match status" value="1"/>
</dbReference>
<dbReference type="EMBL" id="BRXS01000003">
    <property type="protein sequence ID" value="GLC25630.1"/>
    <property type="molecule type" value="Genomic_DNA"/>
</dbReference>
<accession>A0AA37V151</accession>
<gene>
    <name evidence="7" type="primary">algU_4</name>
    <name evidence="7" type="ORF">rosag_21430</name>
</gene>
<keyword evidence="3" id="KW-0731">Sigma factor</keyword>
<dbReference type="Pfam" id="PF08281">
    <property type="entry name" value="Sigma70_r4_2"/>
    <property type="match status" value="1"/>
</dbReference>
<evidence type="ECO:0000313" key="7">
    <source>
        <dbReference type="EMBL" id="GLC25630.1"/>
    </source>
</evidence>
<dbReference type="Gene3D" id="1.10.1740.10">
    <property type="match status" value="1"/>
</dbReference>
<dbReference type="Pfam" id="PF04542">
    <property type="entry name" value="Sigma70_r2"/>
    <property type="match status" value="1"/>
</dbReference>
<proteinExistence type="inferred from homology"/>
<keyword evidence="4" id="KW-0804">Transcription</keyword>
<dbReference type="InterPro" id="IPR013325">
    <property type="entry name" value="RNA_pol_sigma_r2"/>
</dbReference>
<dbReference type="InterPro" id="IPR036388">
    <property type="entry name" value="WH-like_DNA-bd_sf"/>
</dbReference>
<dbReference type="Gene3D" id="1.10.10.10">
    <property type="entry name" value="Winged helix-like DNA-binding domain superfamily/Winged helix DNA-binding domain"/>
    <property type="match status" value="1"/>
</dbReference>
<dbReference type="AlphaFoldDB" id="A0AA37V151"/>
<protein>
    <submittedName>
        <fullName evidence="7">RNA polymerase sigma factor</fullName>
    </submittedName>
</protein>
<keyword evidence="2" id="KW-0805">Transcription regulation</keyword>
<dbReference type="SUPFAM" id="SSF88946">
    <property type="entry name" value="Sigma2 domain of RNA polymerase sigma factors"/>
    <property type="match status" value="1"/>
</dbReference>
<evidence type="ECO:0000256" key="1">
    <source>
        <dbReference type="ARBA" id="ARBA00010641"/>
    </source>
</evidence>
<evidence type="ECO:0000256" key="4">
    <source>
        <dbReference type="ARBA" id="ARBA00023163"/>
    </source>
</evidence>
<comment type="caution">
    <text evidence="7">The sequence shown here is derived from an EMBL/GenBank/DDBJ whole genome shotgun (WGS) entry which is preliminary data.</text>
</comment>
<dbReference type="GO" id="GO:0006352">
    <property type="term" value="P:DNA-templated transcription initiation"/>
    <property type="evidence" value="ECO:0007669"/>
    <property type="project" value="InterPro"/>
</dbReference>
<dbReference type="Proteomes" id="UP001161325">
    <property type="component" value="Unassembled WGS sequence"/>
</dbReference>
<dbReference type="InterPro" id="IPR039425">
    <property type="entry name" value="RNA_pol_sigma-70-like"/>
</dbReference>
<dbReference type="GO" id="GO:0016987">
    <property type="term" value="F:sigma factor activity"/>
    <property type="evidence" value="ECO:0007669"/>
    <property type="project" value="UniProtKB-KW"/>
</dbReference>
<dbReference type="SUPFAM" id="SSF88659">
    <property type="entry name" value="Sigma3 and sigma4 domains of RNA polymerase sigma factors"/>
    <property type="match status" value="1"/>
</dbReference>
<dbReference type="GO" id="GO:0003677">
    <property type="term" value="F:DNA binding"/>
    <property type="evidence" value="ECO:0007669"/>
    <property type="project" value="InterPro"/>
</dbReference>
<evidence type="ECO:0000259" key="5">
    <source>
        <dbReference type="Pfam" id="PF04542"/>
    </source>
</evidence>
<organism evidence="7 8">
    <name type="scientific">Roseisolibacter agri</name>
    <dbReference type="NCBI Taxonomy" id="2014610"/>
    <lineage>
        <taxon>Bacteria</taxon>
        <taxon>Pseudomonadati</taxon>
        <taxon>Gemmatimonadota</taxon>
        <taxon>Gemmatimonadia</taxon>
        <taxon>Gemmatimonadales</taxon>
        <taxon>Gemmatimonadaceae</taxon>
        <taxon>Roseisolibacter</taxon>
    </lineage>
</organism>
<dbReference type="PANTHER" id="PTHR43133:SF46">
    <property type="entry name" value="RNA POLYMERASE SIGMA-70 FACTOR ECF SUBFAMILY"/>
    <property type="match status" value="1"/>
</dbReference>
<dbReference type="InterPro" id="IPR014284">
    <property type="entry name" value="RNA_pol_sigma-70_dom"/>
</dbReference>
<comment type="similarity">
    <text evidence="1">Belongs to the sigma-70 factor family. ECF subfamily.</text>
</comment>
<evidence type="ECO:0000259" key="6">
    <source>
        <dbReference type="Pfam" id="PF08281"/>
    </source>
</evidence>
<name>A0AA37V151_9BACT</name>
<dbReference type="InterPro" id="IPR007627">
    <property type="entry name" value="RNA_pol_sigma70_r2"/>
</dbReference>
<dbReference type="InterPro" id="IPR013249">
    <property type="entry name" value="RNA_pol_sigma70_r4_t2"/>
</dbReference>
<dbReference type="PANTHER" id="PTHR43133">
    <property type="entry name" value="RNA POLYMERASE ECF-TYPE SIGMA FACTO"/>
    <property type="match status" value="1"/>
</dbReference>
<sequence>MTPATRECPHVTTADGPADFAGLYRAHVGRVYALCLRMAGDAAEATELTQDVFVRAWERLDSFRGDSAIGTWLHRLAVNVVLERLRADRRRLARVEPASHLLDDGTWAAGPDAVLDRIDLDAALPRLAEGARVVFVLHDVEGYGHDEIAQLTGLAPGTIRTQLHRARKRLAQLLSE</sequence>
<feature type="domain" description="RNA polymerase sigma-70 region 2" evidence="5">
    <location>
        <begin position="23"/>
        <end position="91"/>
    </location>
</feature>
<keyword evidence="8" id="KW-1185">Reference proteome</keyword>
<dbReference type="InterPro" id="IPR013324">
    <property type="entry name" value="RNA_pol_sigma_r3/r4-like"/>
</dbReference>
<dbReference type="RefSeq" id="WP_284350086.1">
    <property type="nucleotide sequence ID" value="NZ_BRXS01000003.1"/>
</dbReference>
<dbReference type="NCBIfam" id="TIGR02937">
    <property type="entry name" value="sigma70-ECF"/>
    <property type="match status" value="1"/>
</dbReference>
<feature type="domain" description="RNA polymerase sigma factor 70 region 4 type 2" evidence="6">
    <location>
        <begin position="119"/>
        <end position="170"/>
    </location>
</feature>
<evidence type="ECO:0000313" key="8">
    <source>
        <dbReference type="Proteomes" id="UP001161325"/>
    </source>
</evidence>
<reference evidence="7" key="1">
    <citation type="submission" date="2022-08" db="EMBL/GenBank/DDBJ databases">
        <title>Draft genome sequencing of Roseisolibacter agri AW1220.</title>
        <authorList>
            <person name="Tobiishi Y."/>
            <person name="Tonouchi A."/>
        </authorList>
    </citation>
    <scope>NUCLEOTIDE SEQUENCE</scope>
    <source>
        <strain evidence="7">AW1220</strain>
    </source>
</reference>
<evidence type="ECO:0000256" key="2">
    <source>
        <dbReference type="ARBA" id="ARBA00023015"/>
    </source>
</evidence>
<evidence type="ECO:0000256" key="3">
    <source>
        <dbReference type="ARBA" id="ARBA00023082"/>
    </source>
</evidence>